<dbReference type="PROSITE" id="PS00178">
    <property type="entry name" value="AA_TRNA_LIGASE_I"/>
    <property type="match status" value="1"/>
</dbReference>
<dbReference type="Gene3D" id="1.10.240.10">
    <property type="entry name" value="Tyrosyl-Transfer RNA Synthetase"/>
    <property type="match status" value="1"/>
</dbReference>
<dbReference type="Proteomes" id="UP000886891">
    <property type="component" value="Unassembled WGS sequence"/>
</dbReference>
<dbReference type="AlphaFoldDB" id="A0A9D1NDF6"/>
<feature type="short sequence motif" description="'KMSKS' region" evidence="8">
    <location>
        <begin position="196"/>
        <end position="200"/>
    </location>
</feature>
<name>A0A9D1NDF6_9FIRM</name>
<protein>
    <recommendedName>
        <fullName evidence="8">Tryptophan--tRNA ligase</fullName>
        <ecNumber evidence="8">6.1.1.2</ecNumber>
    </recommendedName>
    <alternativeName>
        <fullName evidence="8">Tryptophanyl-tRNA synthetase</fullName>
        <shortName evidence="8">TrpRS</shortName>
    </alternativeName>
</protein>
<dbReference type="PRINTS" id="PR01039">
    <property type="entry name" value="TRNASYNTHTRP"/>
</dbReference>
<dbReference type="EMBL" id="DVOH01000057">
    <property type="protein sequence ID" value="HIV00846.1"/>
    <property type="molecule type" value="Genomic_DNA"/>
</dbReference>
<comment type="catalytic activity">
    <reaction evidence="7 8">
        <text>tRNA(Trp) + L-tryptophan + ATP = L-tryptophyl-tRNA(Trp) + AMP + diphosphate + H(+)</text>
        <dbReference type="Rhea" id="RHEA:24080"/>
        <dbReference type="Rhea" id="RHEA-COMP:9671"/>
        <dbReference type="Rhea" id="RHEA-COMP:9705"/>
        <dbReference type="ChEBI" id="CHEBI:15378"/>
        <dbReference type="ChEBI" id="CHEBI:30616"/>
        <dbReference type="ChEBI" id="CHEBI:33019"/>
        <dbReference type="ChEBI" id="CHEBI:57912"/>
        <dbReference type="ChEBI" id="CHEBI:78442"/>
        <dbReference type="ChEBI" id="CHEBI:78535"/>
        <dbReference type="ChEBI" id="CHEBI:456215"/>
        <dbReference type="EC" id="6.1.1.2"/>
    </reaction>
</comment>
<feature type="short sequence motif" description="'HIGH' region" evidence="8">
    <location>
        <begin position="13"/>
        <end position="21"/>
    </location>
</feature>
<evidence type="ECO:0000256" key="9">
    <source>
        <dbReference type="RuleBase" id="RU363036"/>
    </source>
</evidence>
<dbReference type="GO" id="GO:0004830">
    <property type="term" value="F:tryptophan-tRNA ligase activity"/>
    <property type="evidence" value="ECO:0007669"/>
    <property type="project" value="UniProtKB-UniRule"/>
</dbReference>
<proteinExistence type="inferred from homology"/>
<evidence type="ECO:0000256" key="7">
    <source>
        <dbReference type="ARBA" id="ARBA00049929"/>
    </source>
</evidence>
<feature type="binding site" evidence="8">
    <location>
        <begin position="196"/>
        <end position="200"/>
    </location>
    <ligand>
        <name>ATP</name>
        <dbReference type="ChEBI" id="CHEBI:30616"/>
    </ligand>
</feature>
<keyword evidence="8" id="KW-0963">Cytoplasm</keyword>
<dbReference type="InterPro" id="IPR050203">
    <property type="entry name" value="Trp-tRNA_synthetase"/>
</dbReference>
<dbReference type="EC" id="6.1.1.2" evidence="8"/>
<comment type="subcellular location">
    <subcellularLocation>
        <location evidence="8">Cytoplasm</location>
    </subcellularLocation>
</comment>
<evidence type="ECO:0000313" key="10">
    <source>
        <dbReference type="EMBL" id="HIV00846.1"/>
    </source>
</evidence>
<keyword evidence="3 8" id="KW-0547">Nucleotide-binding</keyword>
<dbReference type="InterPro" id="IPR001412">
    <property type="entry name" value="aa-tRNA-synth_I_CS"/>
</dbReference>
<evidence type="ECO:0000256" key="5">
    <source>
        <dbReference type="ARBA" id="ARBA00022917"/>
    </source>
</evidence>
<dbReference type="HAMAP" id="MF_00140_B">
    <property type="entry name" value="Trp_tRNA_synth_B"/>
    <property type="match status" value="1"/>
</dbReference>
<dbReference type="NCBIfam" id="TIGR00233">
    <property type="entry name" value="trpS"/>
    <property type="match status" value="1"/>
</dbReference>
<accession>A0A9D1NDF6</accession>
<organism evidence="10 11">
    <name type="scientific">Candidatus Stercoripulliclostridium merdipullorum</name>
    <dbReference type="NCBI Taxonomy" id="2840952"/>
    <lineage>
        <taxon>Bacteria</taxon>
        <taxon>Bacillati</taxon>
        <taxon>Bacillota</taxon>
        <taxon>Clostridia</taxon>
        <taxon>Eubacteriales</taxon>
        <taxon>Candidatus Stercoripulliclostridium</taxon>
    </lineage>
</organism>
<gene>
    <name evidence="8 10" type="primary">trpS</name>
    <name evidence="10" type="ORF">IAB14_07020</name>
</gene>
<evidence type="ECO:0000256" key="3">
    <source>
        <dbReference type="ARBA" id="ARBA00022741"/>
    </source>
</evidence>
<comment type="subunit">
    <text evidence="8">Homodimer.</text>
</comment>
<dbReference type="GO" id="GO:0006436">
    <property type="term" value="P:tryptophanyl-tRNA aminoacylation"/>
    <property type="evidence" value="ECO:0007669"/>
    <property type="project" value="UniProtKB-UniRule"/>
</dbReference>
<keyword evidence="4 8" id="KW-0067">ATP-binding</keyword>
<comment type="function">
    <text evidence="8">Catalyzes the attachment of tryptophan to tRNA(Trp).</text>
</comment>
<sequence>MEPKKVLYSAIQPTGIITIGNYAGAIANWLKVQDDYTSIYAIADLHALTVRQVPQEFRQRALSFFAQYLAVGLDPEKSVIYFQSHVPFHTELQWLLNCYTYVGEMTRMTQFKDKSQKNADNINMGLLDYPVLMAADILLYQSAFVPVGADQKQHLEITRDIAIRFNNLYGETFVVPEPYIAKQGARIFSLQDPTAKMSKSDPDPNAAVSIIEDADSIMRKFKRAVTDCDSVVEFREDKPAISNLLTIFSAMTDRSVESLVNEYHDLGYRRFKHDLGEAVVERFAPVRERYLKLMNDKGYLSEVARQGAERAGRMAYKTVAKVKRKIGLVQP</sequence>
<dbReference type="CDD" id="cd00806">
    <property type="entry name" value="TrpRS_core"/>
    <property type="match status" value="1"/>
</dbReference>
<evidence type="ECO:0000256" key="4">
    <source>
        <dbReference type="ARBA" id="ARBA00022840"/>
    </source>
</evidence>
<keyword evidence="5 8" id="KW-0648">Protein biosynthesis</keyword>
<dbReference type="SUPFAM" id="SSF52374">
    <property type="entry name" value="Nucleotidylyl transferase"/>
    <property type="match status" value="1"/>
</dbReference>
<feature type="binding site" evidence="8">
    <location>
        <begin position="20"/>
        <end position="21"/>
    </location>
    <ligand>
        <name>ATP</name>
        <dbReference type="ChEBI" id="CHEBI:30616"/>
    </ligand>
</feature>
<evidence type="ECO:0000256" key="1">
    <source>
        <dbReference type="ARBA" id="ARBA00005594"/>
    </source>
</evidence>
<feature type="binding site" evidence="8">
    <location>
        <position position="136"/>
    </location>
    <ligand>
        <name>L-tryptophan</name>
        <dbReference type="ChEBI" id="CHEBI:57912"/>
    </ligand>
</feature>
<evidence type="ECO:0000256" key="8">
    <source>
        <dbReference type="HAMAP-Rule" id="MF_00140"/>
    </source>
</evidence>
<keyword evidence="2 8" id="KW-0436">Ligase</keyword>
<dbReference type="PANTHER" id="PTHR43766:SF1">
    <property type="entry name" value="TRYPTOPHAN--TRNA LIGASE, MITOCHONDRIAL"/>
    <property type="match status" value="1"/>
</dbReference>
<reference evidence="10" key="1">
    <citation type="submission" date="2020-10" db="EMBL/GenBank/DDBJ databases">
        <authorList>
            <person name="Gilroy R."/>
        </authorList>
    </citation>
    <scope>NUCLEOTIDE SEQUENCE</scope>
    <source>
        <strain evidence="10">23406</strain>
    </source>
</reference>
<dbReference type="Gene3D" id="3.40.50.620">
    <property type="entry name" value="HUPs"/>
    <property type="match status" value="1"/>
</dbReference>
<comment type="similarity">
    <text evidence="1 8 9">Belongs to the class-I aminoacyl-tRNA synthetase family.</text>
</comment>
<evidence type="ECO:0000313" key="11">
    <source>
        <dbReference type="Proteomes" id="UP000886891"/>
    </source>
</evidence>
<dbReference type="InterPro" id="IPR014729">
    <property type="entry name" value="Rossmann-like_a/b/a_fold"/>
</dbReference>
<dbReference type="InterPro" id="IPR002305">
    <property type="entry name" value="aa-tRNA-synth_Ic"/>
</dbReference>
<evidence type="ECO:0000256" key="2">
    <source>
        <dbReference type="ARBA" id="ARBA00022598"/>
    </source>
</evidence>
<feature type="binding site" evidence="8">
    <location>
        <begin position="12"/>
        <end position="14"/>
    </location>
    <ligand>
        <name>ATP</name>
        <dbReference type="ChEBI" id="CHEBI:30616"/>
    </ligand>
</feature>
<feature type="binding site" evidence="8">
    <location>
        <position position="187"/>
    </location>
    <ligand>
        <name>ATP</name>
        <dbReference type="ChEBI" id="CHEBI:30616"/>
    </ligand>
</feature>
<dbReference type="PANTHER" id="PTHR43766">
    <property type="entry name" value="TRYPTOPHAN--TRNA LIGASE, MITOCHONDRIAL"/>
    <property type="match status" value="1"/>
</dbReference>
<dbReference type="FunFam" id="1.10.240.10:FF:000002">
    <property type="entry name" value="Tryptophan--tRNA ligase"/>
    <property type="match status" value="1"/>
</dbReference>
<comment type="caution">
    <text evidence="10">The sequence shown here is derived from an EMBL/GenBank/DDBJ whole genome shotgun (WGS) entry which is preliminary data.</text>
</comment>
<dbReference type="GO" id="GO:0005524">
    <property type="term" value="F:ATP binding"/>
    <property type="evidence" value="ECO:0007669"/>
    <property type="project" value="UniProtKB-UniRule"/>
</dbReference>
<evidence type="ECO:0000256" key="6">
    <source>
        <dbReference type="ARBA" id="ARBA00023146"/>
    </source>
</evidence>
<reference evidence="10" key="2">
    <citation type="journal article" date="2021" name="PeerJ">
        <title>Extensive microbial diversity within the chicken gut microbiome revealed by metagenomics and culture.</title>
        <authorList>
            <person name="Gilroy R."/>
            <person name="Ravi A."/>
            <person name="Getino M."/>
            <person name="Pursley I."/>
            <person name="Horton D.L."/>
            <person name="Alikhan N.F."/>
            <person name="Baker D."/>
            <person name="Gharbi K."/>
            <person name="Hall N."/>
            <person name="Watson M."/>
            <person name="Adriaenssens E.M."/>
            <person name="Foster-Nyarko E."/>
            <person name="Jarju S."/>
            <person name="Secka A."/>
            <person name="Antonio M."/>
            <person name="Oren A."/>
            <person name="Chaudhuri R.R."/>
            <person name="La Ragione R."/>
            <person name="Hildebrand F."/>
            <person name="Pallen M.J."/>
        </authorList>
    </citation>
    <scope>NUCLEOTIDE SEQUENCE</scope>
    <source>
        <strain evidence="10">23406</strain>
    </source>
</reference>
<dbReference type="InterPro" id="IPR024109">
    <property type="entry name" value="Trp-tRNA-ligase_bac-type"/>
</dbReference>
<keyword evidence="6 8" id="KW-0030">Aminoacyl-tRNA synthetase</keyword>
<feature type="binding site" evidence="8">
    <location>
        <begin position="148"/>
        <end position="150"/>
    </location>
    <ligand>
        <name>ATP</name>
        <dbReference type="ChEBI" id="CHEBI:30616"/>
    </ligand>
</feature>
<dbReference type="InterPro" id="IPR002306">
    <property type="entry name" value="Trp-tRNA-ligase"/>
</dbReference>
<dbReference type="Pfam" id="PF00579">
    <property type="entry name" value="tRNA-synt_1b"/>
    <property type="match status" value="1"/>
</dbReference>
<dbReference type="GO" id="GO:0005829">
    <property type="term" value="C:cytosol"/>
    <property type="evidence" value="ECO:0007669"/>
    <property type="project" value="TreeGrafter"/>
</dbReference>